<organism evidence="9 10">
    <name type="scientific">Phoenix dactylifera</name>
    <name type="common">Date palm</name>
    <dbReference type="NCBI Taxonomy" id="42345"/>
    <lineage>
        <taxon>Eukaryota</taxon>
        <taxon>Viridiplantae</taxon>
        <taxon>Streptophyta</taxon>
        <taxon>Embryophyta</taxon>
        <taxon>Tracheophyta</taxon>
        <taxon>Spermatophyta</taxon>
        <taxon>Magnoliopsida</taxon>
        <taxon>Liliopsida</taxon>
        <taxon>Arecaceae</taxon>
        <taxon>Coryphoideae</taxon>
        <taxon>Phoeniceae</taxon>
        <taxon>Phoenix</taxon>
    </lineage>
</organism>
<dbReference type="Gene3D" id="1.10.20.10">
    <property type="entry name" value="Histone, subunit A"/>
    <property type="match status" value="1"/>
</dbReference>
<keyword evidence="6" id="KW-0539">Nucleus</keyword>
<reference evidence="9" key="1">
    <citation type="journal article" date="2019" name="Nat. Commun.">
        <title>Genome-wide association mapping of date palm fruit traits.</title>
        <authorList>
            <person name="Hazzouri K.M."/>
            <person name="Gros-Balthazard M."/>
            <person name="Flowers J.M."/>
            <person name="Copetti D."/>
            <person name="Lemansour A."/>
            <person name="Lebrun M."/>
            <person name="Masmoudi K."/>
            <person name="Ferrand S."/>
            <person name="Dhar M.I."/>
            <person name="Fresquez Z.A."/>
            <person name="Rosas U."/>
            <person name="Zhang J."/>
            <person name="Talag J."/>
            <person name="Lee S."/>
            <person name="Kudrna D."/>
            <person name="Powell R.F."/>
            <person name="Leitch I.J."/>
            <person name="Krueger R.R."/>
            <person name="Wing R.A."/>
            <person name="Amiri K.M.A."/>
            <person name="Purugganan M.D."/>
        </authorList>
    </citation>
    <scope>NUCLEOTIDE SEQUENCE [LARGE SCALE GENOMIC DNA]</scope>
    <source>
        <strain evidence="9">cv. Khalas</strain>
    </source>
</reference>
<name>A0A8B9A9V9_PHODC</name>
<comment type="subcellular location">
    <subcellularLocation>
        <location evidence="1">Nucleus</location>
    </subcellularLocation>
</comment>
<dbReference type="OrthoDB" id="436852at2759"/>
<evidence type="ECO:0000313" key="10">
    <source>
        <dbReference type="RefSeq" id="XP_038983471.1"/>
    </source>
</evidence>
<evidence type="ECO:0000256" key="4">
    <source>
        <dbReference type="ARBA" id="ARBA00023015"/>
    </source>
</evidence>
<dbReference type="InterPro" id="IPR009072">
    <property type="entry name" value="Histone-fold"/>
</dbReference>
<dbReference type="CDD" id="cd08049">
    <property type="entry name" value="TAF8"/>
    <property type="match status" value="1"/>
</dbReference>
<evidence type="ECO:0000256" key="6">
    <source>
        <dbReference type="ARBA" id="ARBA00023242"/>
    </source>
</evidence>
<evidence type="ECO:0000256" key="3">
    <source>
        <dbReference type="ARBA" id="ARBA00017307"/>
    </source>
</evidence>
<feature type="region of interest" description="Disordered" evidence="7">
    <location>
        <begin position="1"/>
        <end position="21"/>
    </location>
</feature>
<sequence>MRDGGRESGRNNEGRLKRNRPFGGDDFGRAVARIAVAQVCESTGFHSSHRSALDALASVLIRYICDLGKAAAFHANLSGRMESNVFDLIQGLEDLRSSQGFARASDVHRCLVNSGVVREMNESFMTAEEVPSACPFPHFPIVRFQKPMPSFAQIGETPPGEHIPDWLPAFPDPYTSTHPLPVRNERVTDLHVDETEQAWQRRKAERSLLGLQQPLACNGMAQPSPAFDGDGGKGKQVVASNPFLAPPLPYGEKEVSEIVVPNDASTGKRLSVLETFAPAIEAAKVGSLDCGVSDERMLPNKRSAVHFRLGMDRELVVVPFSSSTLGEKTGFWYLRDDEKDGKKQRAELILKEAMKNPHELAQL</sequence>
<dbReference type="Pfam" id="PF07524">
    <property type="entry name" value="Bromo_TP"/>
    <property type="match status" value="1"/>
</dbReference>
<dbReference type="GO" id="GO:0005669">
    <property type="term" value="C:transcription factor TFIID complex"/>
    <property type="evidence" value="ECO:0007669"/>
    <property type="project" value="InterPro"/>
</dbReference>
<evidence type="ECO:0000256" key="5">
    <source>
        <dbReference type="ARBA" id="ARBA00023163"/>
    </source>
</evidence>
<protein>
    <recommendedName>
        <fullName evidence="3">Transcription initiation factor TFIID subunit 8</fullName>
    </recommendedName>
</protein>
<dbReference type="PANTHER" id="PTHR46338">
    <property type="entry name" value="TRANSCRIPTION INITIATION FACTOR TFIID SUBUNIT 8"/>
    <property type="match status" value="1"/>
</dbReference>
<evidence type="ECO:0000313" key="9">
    <source>
        <dbReference type="Proteomes" id="UP000228380"/>
    </source>
</evidence>
<proteinExistence type="inferred from homology"/>
<dbReference type="InterPro" id="IPR006565">
    <property type="entry name" value="BTP"/>
</dbReference>
<dbReference type="RefSeq" id="XP_038983471.1">
    <property type="nucleotide sequence ID" value="XM_039127543.1"/>
</dbReference>
<feature type="compositionally biased region" description="Basic and acidic residues" evidence="7">
    <location>
        <begin position="1"/>
        <end position="16"/>
    </location>
</feature>
<dbReference type="Pfam" id="PF10406">
    <property type="entry name" value="TAF8_C"/>
    <property type="match status" value="1"/>
</dbReference>
<dbReference type="Proteomes" id="UP000228380">
    <property type="component" value="Chromosome 6"/>
</dbReference>
<dbReference type="AlphaFoldDB" id="A0A8B9A9V9"/>
<keyword evidence="9" id="KW-1185">Reference proteome</keyword>
<evidence type="ECO:0000256" key="7">
    <source>
        <dbReference type="SAM" id="MobiDB-lite"/>
    </source>
</evidence>
<dbReference type="PANTHER" id="PTHR46338:SF1">
    <property type="entry name" value="TRANSCRIPTION INITIATION FACTOR TFIID SUBUNIT 8"/>
    <property type="match status" value="1"/>
</dbReference>
<accession>A0A8B9A9V9</accession>
<dbReference type="SMART" id="SM00576">
    <property type="entry name" value="BTP"/>
    <property type="match status" value="1"/>
</dbReference>
<feature type="domain" description="Bromodomain associated" evidence="8">
    <location>
        <begin position="25"/>
        <end position="101"/>
    </location>
</feature>
<evidence type="ECO:0000256" key="2">
    <source>
        <dbReference type="ARBA" id="ARBA00008767"/>
    </source>
</evidence>
<gene>
    <name evidence="10" type="primary">LOC103722085</name>
</gene>
<dbReference type="GeneID" id="103722085"/>
<comment type="similarity">
    <text evidence="2">Belongs to the TAF8 family.</text>
</comment>
<evidence type="ECO:0000256" key="1">
    <source>
        <dbReference type="ARBA" id="ARBA00004123"/>
    </source>
</evidence>
<dbReference type="InterPro" id="IPR037818">
    <property type="entry name" value="TAF8"/>
</dbReference>
<dbReference type="GO" id="GO:0046982">
    <property type="term" value="F:protein heterodimerization activity"/>
    <property type="evidence" value="ECO:0007669"/>
    <property type="project" value="InterPro"/>
</dbReference>
<keyword evidence="5" id="KW-0804">Transcription</keyword>
<reference evidence="10" key="2">
    <citation type="submission" date="2025-08" db="UniProtKB">
        <authorList>
            <consortium name="RefSeq"/>
        </authorList>
    </citation>
    <scope>IDENTIFICATION</scope>
    <source>
        <tissue evidence="10">Young leaves</tissue>
    </source>
</reference>
<dbReference type="InterPro" id="IPR019473">
    <property type="entry name" value="TFIID_su8_C"/>
</dbReference>
<dbReference type="KEGG" id="pda:103722085"/>
<evidence type="ECO:0000259" key="8">
    <source>
        <dbReference type="SMART" id="SM00576"/>
    </source>
</evidence>
<keyword evidence="4" id="KW-0805">Transcription regulation</keyword>